<sequence length="782" mass="90337">MLNIFKRRCLLLSSTGNLLISSRSPPSIPLAVLNVGARGIGVASDSSCNFWGTESTKALFSSSCVAMKKTKSFKTNSERTSSAVNNHAANREEEHSSKGSKSFSNEGLFNKFYPAFRKHPKHTSYKDNQNHRTFEKRSSNTTHVNNTNGMVNPNNSSSNPEDTSTSTIAQPTNKIINIKISKHKKRSKFSHGTRMPSSSNNEIDESASLKINNNSDNQGSSAKSQAQFQKENYTIPQFKKELEYNVDKLLKQVLQKVKSQKPGEVEKNIDTDYDSFSVLKQDSDESEIFSRNELNVIDKLEEHDEEDIEKSSIKHEIDKRFLKPRSKPKKLKEEKDKMESIKLSAVELKNAVYHPSTGIDYRKSLLEEPIPPHQKFLVEFSDCEYVQLAETHPSEKDYIGNTDVSRIPKLANGLSRVLRSPGVHKLYDVKSNTFHFHPYLRNLHKQEEINIDNITPFIPPSKDESLHHLMNQYQCKYQSSTSAISPPLVSLYLLLSNFKPTKARNLENFKCLTNTFTPSVRKPSVFILRPKENIHGKTFYSIDSFKFLFEPRSNQILLDLGKVMEKLFVMEPEEFEKRYVKKYAQENISMDDADVYRYLRHGSFIIRSQLDCYDPQHGVFDIKTRAISRIRTNMENYERFVNSKIKHVKGILNSYEREFYDMVRSVFVKYSFQARIGDMDGMFVAYHNTSELFGFEYMKLAEIDKFVFGSTYMGERFFNLLLDVMRDVLDRITDRFPNIPLKITFRPLRVEPYFADIFVEPIHDDFGWTDRHPTPEERQSGS</sequence>
<dbReference type="PANTHER" id="PTHR31014">
    <property type="entry name" value="MITOCHONDRIAL TRANSLATION SYSTEM COMPONENT PET127-RELATED"/>
    <property type="match status" value="1"/>
</dbReference>
<dbReference type="RefSeq" id="XP_044556738.1">
    <property type="nucleotide sequence ID" value="XM_044713707.1"/>
</dbReference>
<evidence type="ECO:0000313" key="3">
    <source>
        <dbReference type="Proteomes" id="UP000444721"/>
    </source>
</evidence>
<name>A0A6A5AV95_NAEFO</name>
<dbReference type="GO" id="GO:0005740">
    <property type="term" value="C:mitochondrial envelope"/>
    <property type="evidence" value="ECO:0007669"/>
    <property type="project" value="TreeGrafter"/>
</dbReference>
<protein>
    <submittedName>
        <fullName evidence="2">Uncharacterized protein</fullName>
    </submittedName>
</protein>
<accession>A0A6A5AV95</accession>
<dbReference type="Pfam" id="PF08634">
    <property type="entry name" value="Pet127"/>
    <property type="match status" value="1"/>
</dbReference>
<dbReference type="EMBL" id="VFQX01000072">
    <property type="protein sequence ID" value="KAF0972023.1"/>
    <property type="molecule type" value="Genomic_DNA"/>
</dbReference>
<dbReference type="AlphaFoldDB" id="A0A6A5AV95"/>
<feature type="compositionally biased region" description="Polar residues" evidence="1">
    <location>
        <begin position="156"/>
        <end position="172"/>
    </location>
</feature>
<dbReference type="VEuPathDB" id="AmoebaDB:NF0004260"/>
<proteinExistence type="predicted"/>
<dbReference type="Proteomes" id="UP000444721">
    <property type="component" value="Unassembled WGS sequence"/>
</dbReference>
<dbReference type="GeneID" id="68116934"/>
<dbReference type="GO" id="GO:0000964">
    <property type="term" value="P:mitochondrial RNA 5'-end processing"/>
    <property type="evidence" value="ECO:0007669"/>
    <property type="project" value="TreeGrafter"/>
</dbReference>
<dbReference type="InterPro" id="IPR013943">
    <property type="entry name" value="Pet127"/>
</dbReference>
<keyword evidence="3" id="KW-1185">Reference proteome</keyword>
<dbReference type="VEuPathDB" id="AmoebaDB:NfTy_087570"/>
<feature type="region of interest" description="Disordered" evidence="1">
    <location>
        <begin position="71"/>
        <end position="103"/>
    </location>
</feature>
<reference evidence="2 3" key="1">
    <citation type="journal article" date="2019" name="Sci. Rep.">
        <title>Nanopore sequencing improves the draft genome of the human pathogenic amoeba Naegleria fowleri.</title>
        <authorList>
            <person name="Liechti N."/>
            <person name="Schurch N."/>
            <person name="Bruggmann R."/>
            <person name="Wittwer M."/>
        </authorList>
    </citation>
    <scope>NUCLEOTIDE SEQUENCE [LARGE SCALE GENOMIC DNA]</scope>
    <source>
        <strain evidence="2 3">ATCC 30894</strain>
    </source>
</reference>
<feature type="region of interest" description="Disordered" evidence="1">
    <location>
        <begin position="119"/>
        <end position="203"/>
    </location>
</feature>
<dbReference type="OMA" id="PIRINME"/>
<dbReference type="PANTHER" id="PTHR31014:SF0">
    <property type="entry name" value="MITOCHONDRIAL TRANSLATION SYSTEM COMPONENT PET127-RELATED"/>
    <property type="match status" value="1"/>
</dbReference>
<evidence type="ECO:0000256" key="1">
    <source>
        <dbReference type="SAM" id="MobiDB-lite"/>
    </source>
</evidence>
<evidence type="ECO:0000313" key="2">
    <source>
        <dbReference type="EMBL" id="KAF0972023.1"/>
    </source>
</evidence>
<feature type="compositionally biased region" description="Basic residues" evidence="1">
    <location>
        <begin position="180"/>
        <end position="191"/>
    </location>
</feature>
<gene>
    <name evidence="2" type="ORF">FDP41_009719</name>
</gene>
<feature type="compositionally biased region" description="Basic and acidic residues" evidence="1">
    <location>
        <begin position="124"/>
        <end position="138"/>
    </location>
</feature>
<feature type="compositionally biased region" description="Polar residues" evidence="1">
    <location>
        <begin position="73"/>
        <end position="88"/>
    </location>
</feature>
<organism evidence="2 3">
    <name type="scientific">Naegleria fowleri</name>
    <name type="common">Brain eating amoeba</name>
    <dbReference type="NCBI Taxonomy" id="5763"/>
    <lineage>
        <taxon>Eukaryota</taxon>
        <taxon>Discoba</taxon>
        <taxon>Heterolobosea</taxon>
        <taxon>Tetramitia</taxon>
        <taxon>Eutetramitia</taxon>
        <taxon>Vahlkampfiidae</taxon>
        <taxon>Naegleria</taxon>
    </lineage>
</organism>
<feature type="compositionally biased region" description="Low complexity" evidence="1">
    <location>
        <begin position="145"/>
        <end position="155"/>
    </location>
</feature>
<dbReference type="VEuPathDB" id="AmoebaDB:FDP41_009719"/>
<dbReference type="OrthoDB" id="10249045at2759"/>
<comment type="caution">
    <text evidence="2">The sequence shown here is derived from an EMBL/GenBank/DDBJ whole genome shotgun (WGS) entry which is preliminary data.</text>
</comment>